<dbReference type="SUPFAM" id="SSF51556">
    <property type="entry name" value="Metallo-dependent hydrolases"/>
    <property type="match status" value="1"/>
</dbReference>
<gene>
    <name evidence="2" type="ORF">ACFSAG_12525</name>
</gene>
<feature type="non-terminal residue" evidence="2">
    <location>
        <position position="1"/>
    </location>
</feature>
<sequence>DETKTLLKSQHQICAIGADGEHSPLFVSADNVDAVNRVMARVDEQFARGARVWPQVQTRPIDISFSFAVPSLLFIRLPGWYNVMRFGTRDEIIEAFSNPESRAKLVAEASSQMALWSFLRLRHVASEANQQYVGKTLAEIGEMRGVTPLDAMIDLSIEEKLDAHFIAESMGHNQDKDVGGLLKHPRVHIGASDGGAHILSFSTYGDTGYLFGHFVRDKKLLTLEESVRKITSETAAIWGIPERGLLQQGLVADIVVFDPQAIDRGAEVYVQDVPGDGSRYIRDAIGVDTVIVAGGVAWSAAEGYTDDARGSTLPAPIETPLERIAA</sequence>
<evidence type="ECO:0000313" key="3">
    <source>
        <dbReference type="Proteomes" id="UP001597215"/>
    </source>
</evidence>
<dbReference type="EMBL" id="JBHUEL010000011">
    <property type="protein sequence ID" value="MFD1767664.1"/>
    <property type="molecule type" value="Genomic_DNA"/>
</dbReference>
<name>A0ABW4MH42_9SPHN</name>
<keyword evidence="3" id="KW-1185">Reference proteome</keyword>
<dbReference type="InterPro" id="IPR013108">
    <property type="entry name" value="Amidohydro_3"/>
</dbReference>
<evidence type="ECO:0000259" key="1">
    <source>
        <dbReference type="Pfam" id="PF07969"/>
    </source>
</evidence>
<proteinExistence type="predicted"/>
<organism evidence="2 3">
    <name type="scientific">Sphingorhabdus buctiana</name>
    <dbReference type="NCBI Taxonomy" id="1508805"/>
    <lineage>
        <taxon>Bacteria</taxon>
        <taxon>Pseudomonadati</taxon>
        <taxon>Pseudomonadota</taxon>
        <taxon>Alphaproteobacteria</taxon>
        <taxon>Sphingomonadales</taxon>
        <taxon>Sphingomonadaceae</taxon>
        <taxon>Sphingorhabdus</taxon>
    </lineage>
</organism>
<protein>
    <submittedName>
        <fullName evidence="2">Amidohydrolase family protein</fullName>
    </submittedName>
</protein>
<dbReference type="Proteomes" id="UP001597215">
    <property type="component" value="Unassembled WGS sequence"/>
</dbReference>
<accession>A0ABW4MH42</accession>
<dbReference type="Gene3D" id="3.20.20.140">
    <property type="entry name" value="Metal-dependent hydrolases"/>
    <property type="match status" value="1"/>
</dbReference>
<dbReference type="Pfam" id="PF07969">
    <property type="entry name" value="Amidohydro_3"/>
    <property type="match status" value="1"/>
</dbReference>
<feature type="domain" description="Amidohydrolase 3" evidence="1">
    <location>
        <begin position="135"/>
        <end position="294"/>
    </location>
</feature>
<comment type="caution">
    <text evidence="2">The sequence shown here is derived from an EMBL/GenBank/DDBJ whole genome shotgun (WGS) entry which is preliminary data.</text>
</comment>
<dbReference type="RefSeq" id="WP_381515360.1">
    <property type="nucleotide sequence ID" value="NZ_JBHUEL010000011.1"/>
</dbReference>
<evidence type="ECO:0000313" key="2">
    <source>
        <dbReference type="EMBL" id="MFD1767664.1"/>
    </source>
</evidence>
<dbReference type="InterPro" id="IPR032466">
    <property type="entry name" value="Metal_Hydrolase"/>
</dbReference>
<reference evidence="3" key="1">
    <citation type="journal article" date="2019" name="Int. J. Syst. Evol. Microbiol.">
        <title>The Global Catalogue of Microorganisms (GCM) 10K type strain sequencing project: providing services to taxonomists for standard genome sequencing and annotation.</title>
        <authorList>
            <consortium name="The Broad Institute Genomics Platform"/>
            <consortium name="The Broad Institute Genome Sequencing Center for Infectious Disease"/>
            <person name="Wu L."/>
            <person name="Ma J."/>
        </authorList>
    </citation>
    <scope>NUCLEOTIDE SEQUENCE [LARGE SCALE GENOMIC DNA]</scope>
    <source>
        <strain evidence="3">CGMCC 1.12449</strain>
    </source>
</reference>